<dbReference type="EMBL" id="MGKI01000014">
    <property type="protein sequence ID" value="OGN22155.1"/>
    <property type="molecule type" value="Genomic_DNA"/>
</dbReference>
<comment type="catalytic activity">
    <reaction evidence="9 10">
        <text>L-glutamine + H2O = L-glutamate + NH4(+)</text>
        <dbReference type="Rhea" id="RHEA:15889"/>
        <dbReference type="ChEBI" id="CHEBI:15377"/>
        <dbReference type="ChEBI" id="CHEBI:28938"/>
        <dbReference type="ChEBI" id="CHEBI:29985"/>
        <dbReference type="ChEBI" id="CHEBI:58359"/>
        <dbReference type="EC" id="3.5.1.2"/>
    </reaction>
</comment>
<keyword evidence="7 10" id="KW-0456">Lyase</keyword>
<keyword evidence="13" id="KW-0808">Transferase</keyword>
<evidence type="ECO:0000259" key="12">
    <source>
        <dbReference type="Pfam" id="PF00117"/>
    </source>
</evidence>
<feature type="domain" description="Glutamine amidotransferase" evidence="12">
    <location>
        <begin position="6"/>
        <end position="201"/>
    </location>
</feature>
<keyword evidence="6 10" id="KW-0368">Histidine biosynthesis</keyword>
<feature type="active site" evidence="10 11">
    <location>
        <position position="186"/>
    </location>
</feature>
<evidence type="ECO:0000313" key="13">
    <source>
        <dbReference type="EMBL" id="OGN22155.1"/>
    </source>
</evidence>
<protein>
    <recommendedName>
        <fullName evidence="10">Imidazole glycerol phosphate synthase subunit HisH</fullName>
        <ecNumber evidence="10">4.3.2.10</ecNumber>
    </recommendedName>
    <alternativeName>
        <fullName evidence="10">IGP synthase glutaminase subunit</fullName>
        <ecNumber evidence="10">3.5.1.2</ecNumber>
    </alternativeName>
    <alternativeName>
        <fullName evidence="10">IGP synthase subunit HisH</fullName>
    </alternativeName>
    <alternativeName>
        <fullName evidence="10">ImGP synthase subunit HisH</fullName>
        <shortName evidence="10">IGPS subunit HisH</shortName>
    </alternativeName>
</protein>
<comment type="function">
    <text evidence="10">IGPS catalyzes the conversion of PRFAR and glutamine to IGP, AICAR and glutamate. The HisH subunit catalyzes the hydrolysis of glutamine to glutamate and ammonia as part of the synthesis of IGP and AICAR. The resulting ammonia molecule is channeled to the active site of HisF.</text>
</comment>
<dbReference type="EC" id="4.3.2.10" evidence="10"/>
<keyword evidence="10" id="KW-0963">Cytoplasm</keyword>
<keyword evidence="3 10" id="KW-0028">Amino-acid biosynthesis</keyword>
<comment type="subunit">
    <text evidence="2 10">Heterodimer of HisH and HisF.</text>
</comment>
<dbReference type="Proteomes" id="UP000178227">
    <property type="component" value="Unassembled WGS sequence"/>
</dbReference>
<dbReference type="GO" id="GO:0000107">
    <property type="term" value="F:imidazoleglycerol-phosphate synthase activity"/>
    <property type="evidence" value="ECO:0007669"/>
    <property type="project" value="UniProtKB-UniRule"/>
</dbReference>
<organism evidence="13 14">
    <name type="scientific">Candidatus Yanofskybacteria bacterium RIFCSPLOWO2_01_FULL_42_49</name>
    <dbReference type="NCBI Taxonomy" id="1802694"/>
    <lineage>
        <taxon>Bacteria</taxon>
        <taxon>Candidatus Yanofskyibacteriota</taxon>
    </lineage>
</organism>
<comment type="pathway">
    <text evidence="1 10">Amino-acid biosynthesis; L-histidine biosynthesis; L-histidine from 5-phospho-alpha-D-ribose 1-diphosphate: step 5/9.</text>
</comment>
<evidence type="ECO:0000313" key="14">
    <source>
        <dbReference type="Proteomes" id="UP000178227"/>
    </source>
</evidence>
<proteinExistence type="inferred from homology"/>
<dbReference type="GO" id="GO:0016829">
    <property type="term" value="F:lyase activity"/>
    <property type="evidence" value="ECO:0007669"/>
    <property type="project" value="UniProtKB-KW"/>
</dbReference>
<evidence type="ECO:0000256" key="3">
    <source>
        <dbReference type="ARBA" id="ARBA00022605"/>
    </source>
</evidence>
<dbReference type="PROSITE" id="PS51273">
    <property type="entry name" value="GATASE_TYPE_1"/>
    <property type="match status" value="1"/>
</dbReference>
<dbReference type="GO" id="GO:0000105">
    <property type="term" value="P:L-histidine biosynthetic process"/>
    <property type="evidence" value="ECO:0007669"/>
    <property type="project" value="UniProtKB-UniRule"/>
</dbReference>
<reference evidence="13 14" key="1">
    <citation type="journal article" date="2016" name="Nat. Commun.">
        <title>Thousands of microbial genomes shed light on interconnected biogeochemical processes in an aquifer system.</title>
        <authorList>
            <person name="Anantharaman K."/>
            <person name="Brown C.T."/>
            <person name="Hug L.A."/>
            <person name="Sharon I."/>
            <person name="Castelle C.J."/>
            <person name="Probst A.J."/>
            <person name="Thomas B.C."/>
            <person name="Singh A."/>
            <person name="Wilkins M.J."/>
            <person name="Karaoz U."/>
            <person name="Brodie E.L."/>
            <person name="Williams K.H."/>
            <person name="Hubbard S.S."/>
            <person name="Banfield J.F."/>
        </authorList>
    </citation>
    <scope>NUCLEOTIDE SEQUENCE [LARGE SCALE GENOMIC DNA]</scope>
</reference>
<evidence type="ECO:0000256" key="4">
    <source>
        <dbReference type="ARBA" id="ARBA00022801"/>
    </source>
</evidence>
<evidence type="ECO:0000256" key="2">
    <source>
        <dbReference type="ARBA" id="ARBA00011152"/>
    </source>
</evidence>
<evidence type="ECO:0000256" key="7">
    <source>
        <dbReference type="ARBA" id="ARBA00023239"/>
    </source>
</evidence>
<comment type="caution">
    <text evidence="13">The sequence shown here is derived from an EMBL/GenBank/DDBJ whole genome shotgun (WGS) entry which is preliminary data.</text>
</comment>
<dbReference type="EC" id="3.5.1.2" evidence="10"/>
<dbReference type="GO" id="GO:0005737">
    <property type="term" value="C:cytoplasm"/>
    <property type="evidence" value="ECO:0007669"/>
    <property type="project" value="UniProtKB-SubCell"/>
</dbReference>
<name>A0A1F8G9W3_9BACT</name>
<feature type="active site" description="Nucleophile" evidence="10 11">
    <location>
        <position position="81"/>
    </location>
</feature>
<keyword evidence="4 10" id="KW-0378">Hydrolase</keyword>
<dbReference type="Gene3D" id="3.40.50.880">
    <property type="match status" value="1"/>
</dbReference>
<accession>A0A1F8G9W3</accession>
<feature type="active site" evidence="10 11">
    <location>
        <position position="188"/>
    </location>
</feature>
<evidence type="ECO:0000256" key="10">
    <source>
        <dbReference type="HAMAP-Rule" id="MF_00278"/>
    </source>
</evidence>
<dbReference type="InterPro" id="IPR029062">
    <property type="entry name" value="Class_I_gatase-like"/>
</dbReference>
<dbReference type="PIRSF" id="PIRSF000495">
    <property type="entry name" value="Amidotransf_hisH"/>
    <property type="match status" value="1"/>
</dbReference>
<evidence type="ECO:0000256" key="5">
    <source>
        <dbReference type="ARBA" id="ARBA00022962"/>
    </source>
</evidence>
<dbReference type="HAMAP" id="MF_00278">
    <property type="entry name" value="HisH"/>
    <property type="match status" value="1"/>
</dbReference>
<dbReference type="CDD" id="cd01748">
    <property type="entry name" value="GATase1_IGP_Synthase"/>
    <property type="match status" value="1"/>
</dbReference>
<gene>
    <name evidence="10" type="primary">hisH</name>
    <name evidence="13" type="ORF">A2918_03280</name>
</gene>
<dbReference type="InterPro" id="IPR010139">
    <property type="entry name" value="Imidazole-glycPsynth_HisH"/>
</dbReference>
<evidence type="ECO:0000256" key="1">
    <source>
        <dbReference type="ARBA" id="ARBA00005091"/>
    </source>
</evidence>
<dbReference type="NCBIfam" id="TIGR01855">
    <property type="entry name" value="IMP_synth_hisH"/>
    <property type="match status" value="1"/>
</dbReference>
<dbReference type="InterPro" id="IPR017926">
    <property type="entry name" value="GATASE"/>
</dbReference>
<comment type="subcellular location">
    <subcellularLocation>
        <location evidence="10">Cytoplasm</location>
    </subcellularLocation>
</comment>
<dbReference type="PANTHER" id="PTHR42701:SF1">
    <property type="entry name" value="IMIDAZOLE GLYCEROL PHOSPHATE SYNTHASE SUBUNIT HISH"/>
    <property type="match status" value="1"/>
</dbReference>
<dbReference type="SUPFAM" id="SSF52317">
    <property type="entry name" value="Class I glutamine amidotransferase-like"/>
    <property type="match status" value="1"/>
</dbReference>
<evidence type="ECO:0000256" key="8">
    <source>
        <dbReference type="ARBA" id="ARBA00047838"/>
    </source>
</evidence>
<evidence type="ECO:0000256" key="11">
    <source>
        <dbReference type="PIRSR" id="PIRSR000495-1"/>
    </source>
</evidence>
<dbReference type="UniPathway" id="UPA00031">
    <property type="reaction ID" value="UER00010"/>
</dbReference>
<sequence>MSKIGVINYGVGNLQSVKNSLDFLGIPNEIVDKSQEISSFDKIILPGVGAFGAAIKKLNDLGFTEEIRKFSSQNKPILGICLGMQLLFDESYEHGHHQGLGLIKGRVLPFNEKIKNLPLPQIGWNNITKVGVSPILKNVEDNSCFYFVHSFYCEPEKKTATIASSDYGIKFAAIINENNIFGCQFHPEKSQSAGLHILKNFSSL</sequence>
<dbReference type="GO" id="GO:0004359">
    <property type="term" value="F:glutaminase activity"/>
    <property type="evidence" value="ECO:0007669"/>
    <property type="project" value="UniProtKB-EC"/>
</dbReference>
<evidence type="ECO:0000256" key="6">
    <source>
        <dbReference type="ARBA" id="ARBA00023102"/>
    </source>
</evidence>
<comment type="catalytic activity">
    <reaction evidence="8 10">
        <text>5-[(5-phospho-1-deoxy-D-ribulos-1-ylimino)methylamino]-1-(5-phospho-beta-D-ribosyl)imidazole-4-carboxamide + L-glutamine = D-erythro-1-(imidazol-4-yl)glycerol 3-phosphate + 5-amino-1-(5-phospho-beta-D-ribosyl)imidazole-4-carboxamide + L-glutamate + H(+)</text>
        <dbReference type="Rhea" id="RHEA:24793"/>
        <dbReference type="ChEBI" id="CHEBI:15378"/>
        <dbReference type="ChEBI" id="CHEBI:29985"/>
        <dbReference type="ChEBI" id="CHEBI:58278"/>
        <dbReference type="ChEBI" id="CHEBI:58359"/>
        <dbReference type="ChEBI" id="CHEBI:58475"/>
        <dbReference type="ChEBI" id="CHEBI:58525"/>
        <dbReference type="EC" id="4.3.2.10"/>
    </reaction>
</comment>
<evidence type="ECO:0000256" key="9">
    <source>
        <dbReference type="ARBA" id="ARBA00049534"/>
    </source>
</evidence>
<dbReference type="AlphaFoldDB" id="A0A1F8G9W3"/>
<keyword evidence="5 10" id="KW-0315">Glutamine amidotransferase</keyword>
<dbReference type="Pfam" id="PF00117">
    <property type="entry name" value="GATase"/>
    <property type="match status" value="1"/>
</dbReference>
<dbReference type="STRING" id="1802694.A2918_03280"/>
<dbReference type="PANTHER" id="PTHR42701">
    <property type="entry name" value="IMIDAZOLE GLYCEROL PHOSPHATE SYNTHASE SUBUNIT HISH"/>
    <property type="match status" value="1"/>
</dbReference>